<dbReference type="InterPro" id="IPR036236">
    <property type="entry name" value="Znf_C2H2_sf"/>
</dbReference>
<dbReference type="GO" id="GO:0005634">
    <property type="term" value="C:nucleus"/>
    <property type="evidence" value="ECO:0007669"/>
    <property type="project" value="UniProtKB-SubCell"/>
</dbReference>
<dbReference type="AlphaFoldDB" id="A0A6P8XZD7"/>
<dbReference type="Proteomes" id="UP000515158">
    <property type="component" value="Unplaced"/>
</dbReference>
<name>A0A6P8XZD7_THRPL</name>
<evidence type="ECO:0000313" key="13">
    <source>
        <dbReference type="RefSeq" id="XP_034232505.1"/>
    </source>
</evidence>
<dbReference type="RefSeq" id="XP_034232504.1">
    <property type="nucleotide sequence ID" value="XM_034376613.1"/>
</dbReference>
<dbReference type="RefSeq" id="XP_034232503.1">
    <property type="nucleotide sequence ID" value="XM_034376612.1"/>
</dbReference>
<dbReference type="Gene3D" id="3.30.160.60">
    <property type="entry name" value="Classic Zinc Finger"/>
    <property type="match status" value="2"/>
</dbReference>
<dbReference type="KEGG" id="tpal:117640260"/>
<feature type="domain" description="C2H2-type" evidence="8">
    <location>
        <begin position="85"/>
        <end position="107"/>
    </location>
</feature>
<dbReference type="Pfam" id="PF12874">
    <property type="entry name" value="zf-met"/>
    <property type="match status" value="1"/>
</dbReference>
<evidence type="ECO:0000256" key="6">
    <source>
        <dbReference type="ARBA" id="ARBA00023242"/>
    </source>
</evidence>
<organism evidence="11">
    <name type="scientific">Thrips palmi</name>
    <name type="common">Melon thrips</name>
    <dbReference type="NCBI Taxonomy" id="161013"/>
    <lineage>
        <taxon>Eukaryota</taxon>
        <taxon>Metazoa</taxon>
        <taxon>Ecdysozoa</taxon>
        <taxon>Arthropoda</taxon>
        <taxon>Hexapoda</taxon>
        <taxon>Insecta</taxon>
        <taxon>Pterygota</taxon>
        <taxon>Neoptera</taxon>
        <taxon>Paraneoptera</taxon>
        <taxon>Thysanoptera</taxon>
        <taxon>Terebrantia</taxon>
        <taxon>Thripoidea</taxon>
        <taxon>Thripidae</taxon>
        <taxon>Thrips</taxon>
    </lineage>
</organism>
<evidence type="ECO:0000256" key="5">
    <source>
        <dbReference type="ARBA" id="ARBA00022833"/>
    </source>
</evidence>
<keyword evidence="5" id="KW-0862">Zinc</keyword>
<sequence length="363" mass="41564">MATAAAEDPVEPAKPVEVIPFYFKDLVDAEGKRVITRTKSLRYVCCICKKQFGTKLPCIKHVDIAHHIQVKEMKLTDTAHRDSPSNCRICSKTFSNQRNLYRHARKHHSVNVASQIRVPLFKDDAEHKREACPICDKTYTRISAVNRHIRRRHSQLLEDNQPGVVSCQFCAMKFPDDNSCSGHMSNYHHAIVITERQIGSDELLVQCTLCDLQFNDQPSFKEHLSCAHGEDLHEFCVHVTSESEEVEETIKTLNCDECHLSFTEENTWRCHMKEDHKAFPESCCQKCGDHSFKTVQELKCHLKDAHFVIVDKKSTSRITTPLREMQSEGVKIGLAAPEFNVLQKIPEWLVKHGDGKLLLAIYK</sequence>
<dbReference type="Pfam" id="PF13894">
    <property type="entry name" value="zf-C2H2_4"/>
    <property type="match status" value="1"/>
</dbReference>
<dbReference type="GeneID" id="117640260"/>
<keyword evidence="4 7" id="KW-0863">Zinc-finger</keyword>
<comment type="subcellular location">
    <subcellularLocation>
        <location evidence="1">Nucleus</location>
    </subcellularLocation>
</comment>
<evidence type="ECO:0000313" key="11">
    <source>
        <dbReference type="RefSeq" id="XP_034232503.1"/>
    </source>
</evidence>
<dbReference type="PROSITE" id="PS00028">
    <property type="entry name" value="ZINC_FINGER_C2H2_1"/>
    <property type="match status" value="3"/>
</dbReference>
<proteinExistence type="predicted"/>
<evidence type="ECO:0000256" key="3">
    <source>
        <dbReference type="ARBA" id="ARBA00022737"/>
    </source>
</evidence>
<dbReference type="RefSeq" id="XP_034232505.1">
    <property type="nucleotide sequence ID" value="XM_034376614.1"/>
</dbReference>
<dbReference type="OrthoDB" id="3069995at2759"/>
<dbReference type="GO" id="GO:0008270">
    <property type="term" value="F:zinc ion binding"/>
    <property type="evidence" value="ECO:0007669"/>
    <property type="project" value="UniProtKB-KW"/>
</dbReference>
<dbReference type="RefSeq" id="XP_034232502.1">
    <property type="nucleotide sequence ID" value="XM_034376611.1"/>
</dbReference>
<evidence type="ECO:0000256" key="1">
    <source>
        <dbReference type="ARBA" id="ARBA00004123"/>
    </source>
</evidence>
<evidence type="ECO:0000259" key="8">
    <source>
        <dbReference type="PROSITE" id="PS50157"/>
    </source>
</evidence>
<evidence type="ECO:0000313" key="12">
    <source>
        <dbReference type="RefSeq" id="XP_034232504.1"/>
    </source>
</evidence>
<dbReference type="SUPFAM" id="SSF57667">
    <property type="entry name" value="beta-beta-alpha zinc fingers"/>
    <property type="match status" value="1"/>
</dbReference>
<evidence type="ECO:0000313" key="10">
    <source>
        <dbReference type="RefSeq" id="XP_034232502.1"/>
    </source>
</evidence>
<evidence type="ECO:0000256" key="7">
    <source>
        <dbReference type="PROSITE-ProRule" id="PRU00042"/>
    </source>
</evidence>
<dbReference type="Pfam" id="PF00096">
    <property type="entry name" value="zf-C2H2"/>
    <property type="match status" value="1"/>
</dbReference>
<keyword evidence="9" id="KW-1185">Reference proteome</keyword>
<dbReference type="PROSITE" id="PS50157">
    <property type="entry name" value="ZINC_FINGER_C2H2_2"/>
    <property type="match status" value="2"/>
</dbReference>
<gene>
    <name evidence="10 11 12 13" type="primary">LOC117640260</name>
</gene>
<evidence type="ECO:0000256" key="2">
    <source>
        <dbReference type="ARBA" id="ARBA00022723"/>
    </source>
</evidence>
<accession>A0A6P8XZD7</accession>
<dbReference type="InterPro" id="IPR013087">
    <property type="entry name" value="Znf_C2H2_type"/>
</dbReference>
<protein>
    <submittedName>
        <fullName evidence="10 11">Protein suppressor of hairy wing-like</fullName>
    </submittedName>
</protein>
<evidence type="ECO:0000313" key="9">
    <source>
        <dbReference type="Proteomes" id="UP000515158"/>
    </source>
</evidence>
<feature type="domain" description="C2H2-type" evidence="8">
    <location>
        <begin position="130"/>
        <end position="154"/>
    </location>
</feature>
<reference evidence="10 11" key="1">
    <citation type="submission" date="2025-04" db="UniProtKB">
        <authorList>
            <consortium name="RefSeq"/>
        </authorList>
    </citation>
    <scope>IDENTIFICATION</scope>
    <source>
        <tissue evidence="10 11">Total insect</tissue>
    </source>
</reference>
<dbReference type="InterPro" id="IPR050888">
    <property type="entry name" value="ZnF_C2H2-type_TF"/>
</dbReference>
<dbReference type="PANTHER" id="PTHR24406">
    <property type="entry name" value="TRANSCRIPTIONAL REPRESSOR CTCFL-RELATED"/>
    <property type="match status" value="1"/>
</dbReference>
<evidence type="ECO:0000256" key="4">
    <source>
        <dbReference type="ARBA" id="ARBA00022771"/>
    </source>
</evidence>
<keyword evidence="6" id="KW-0539">Nucleus</keyword>
<dbReference type="SMART" id="SM00355">
    <property type="entry name" value="ZnF_C2H2"/>
    <property type="match status" value="7"/>
</dbReference>
<keyword evidence="3" id="KW-0677">Repeat</keyword>
<keyword evidence="2" id="KW-0479">Metal-binding</keyword>